<dbReference type="PANTHER" id="PTHR10003">
    <property type="entry name" value="SUPEROXIDE DISMUTASE CU-ZN -RELATED"/>
    <property type="match status" value="1"/>
</dbReference>
<comment type="caution">
    <text evidence="6">The sequence shown here is derived from an EMBL/GenBank/DDBJ whole genome shotgun (WGS) entry which is preliminary data.</text>
</comment>
<dbReference type="SUPFAM" id="SSF49329">
    <property type="entry name" value="Cu,Zn superoxide dismutase-like"/>
    <property type="match status" value="1"/>
</dbReference>
<comment type="cofactor">
    <cofactor evidence="2">
        <name>Cu cation</name>
        <dbReference type="ChEBI" id="CHEBI:23378"/>
    </cofactor>
    <text evidence="2">Binds 1 copper ion per subunit.</text>
</comment>
<feature type="region of interest" description="Disordered" evidence="3">
    <location>
        <begin position="107"/>
        <end position="128"/>
    </location>
</feature>
<keyword evidence="7" id="KW-1185">Reference proteome</keyword>
<evidence type="ECO:0000256" key="2">
    <source>
        <dbReference type="RuleBase" id="RU000393"/>
    </source>
</evidence>
<organism evidence="6 7">
    <name type="scientific">Stenotrophomonas ginsengisoli</name>
    <dbReference type="NCBI Taxonomy" id="336566"/>
    <lineage>
        <taxon>Bacteria</taxon>
        <taxon>Pseudomonadati</taxon>
        <taxon>Pseudomonadota</taxon>
        <taxon>Gammaproteobacteria</taxon>
        <taxon>Lysobacterales</taxon>
        <taxon>Lysobacteraceae</taxon>
        <taxon>Stenotrophomonas</taxon>
    </lineage>
</organism>
<dbReference type="GO" id="GO:0005507">
    <property type="term" value="F:copper ion binding"/>
    <property type="evidence" value="ECO:0007669"/>
    <property type="project" value="InterPro"/>
</dbReference>
<accession>A0A0R0CX67</accession>
<keyword evidence="2" id="KW-0862">Zinc</keyword>
<feature type="signal peptide" evidence="4">
    <location>
        <begin position="1"/>
        <end position="24"/>
    </location>
</feature>
<comment type="catalytic activity">
    <reaction evidence="2">
        <text>2 superoxide + 2 H(+) = H2O2 + O2</text>
        <dbReference type="Rhea" id="RHEA:20696"/>
        <dbReference type="ChEBI" id="CHEBI:15378"/>
        <dbReference type="ChEBI" id="CHEBI:15379"/>
        <dbReference type="ChEBI" id="CHEBI:16240"/>
        <dbReference type="ChEBI" id="CHEBI:18421"/>
        <dbReference type="EC" id="1.15.1.1"/>
    </reaction>
</comment>
<comment type="similarity">
    <text evidence="1 2">Belongs to the Cu-Zn superoxide dismutase family.</text>
</comment>
<dbReference type="InterPro" id="IPR024134">
    <property type="entry name" value="SOD_Cu/Zn_/chaperone"/>
</dbReference>
<dbReference type="Pfam" id="PF00080">
    <property type="entry name" value="Sod_Cu"/>
    <property type="match status" value="1"/>
</dbReference>
<dbReference type="EMBL" id="LDJM01000044">
    <property type="protein sequence ID" value="KRG74361.1"/>
    <property type="molecule type" value="Genomic_DNA"/>
</dbReference>
<feature type="region of interest" description="Disordered" evidence="3">
    <location>
        <begin position="19"/>
        <end position="52"/>
    </location>
</feature>
<dbReference type="PRINTS" id="PR00068">
    <property type="entry name" value="CUZNDISMTASE"/>
</dbReference>
<evidence type="ECO:0000256" key="1">
    <source>
        <dbReference type="ARBA" id="ARBA00010457"/>
    </source>
</evidence>
<feature type="compositionally biased region" description="Basic and acidic residues" evidence="3">
    <location>
        <begin position="37"/>
        <end position="52"/>
    </location>
</feature>
<dbReference type="InterPro" id="IPR018152">
    <property type="entry name" value="SOD_Cu/Zn_BS"/>
</dbReference>
<dbReference type="STRING" id="336566.ABB30_14125"/>
<dbReference type="InterPro" id="IPR001424">
    <property type="entry name" value="SOD_Cu_Zn_dom"/>
</dbReference>
<dbReference type="PROSITE" id="PS51257">
    <property type="entry name" value="PROKAR_LIPOPROTEIN"/>
    <property type="match status" value="1"/>
</dbReference>
<dbReference type="PROSITE" id="PS00332">
    <property type="entry name" value="SOD_CU_ZN_2"/>
    <property type="match status" value="1"/>
</dbReference>
<dbReference type="RefSeq" id="WP_057638950.1">
    <property type="nucleotide sequence ID" value="NZ_LDJM01000044.1"/>
</dbReference>
<dbReference type="CDD" id="cd00305">
    <property type="entry name" value="Cu-Zn_Superoxide_Dismutase"/>
    <property type="match status" value="1"/>
</dbReference>
<evidence type="ECO:0000313" key="6">
    <source>
        <dbReference type="EMBL" id="KRG74361.1"/>
    </source>
</evidence>
<dbReference type="Gene3D" id="2.60.40.200">
    <property type="entry name" value="Superoxide dismutase, copper/zinc binding domain"/>
    <property type="match status" value="1"/>
</dbReference>
<dbReference type="OrthoDB" id="5431326at2"/>
<sequence>MRNTLSLAVAALLLAACSPNQEPASPVPPPPPAANEAGDHSSHEGHEGHPGEDSVAIARLQPTAGNQVSGELMIRRLGDRLQVTGIVSGLKAGSEHGFHIHEKGDCSAGDGSSAGGHFNPSAAEHGAMDAPAHHAGDMPNLVADANGVANVDGQLSAQATLGDGGSNDILGRGLIIHADPDDYASQPTGNAGARLACAVIENAG</sequence>
<protein>
    <recommendedName>
        <fullName evidence="2">Superoxide dismutase [Cu-Zn]</fullName>
        <ecNumber evidence="2">1.15.1.1</ecNumber>
    </recommendedName>
</protein>
<dbReference type="EC" id="1.15.1.1" evidence="2"/>
<dbReference type="PROSITE" id="PS00087">
    <property type="entry name" value="SOD_CU_ZN_1"/>
    <property type="match status" value="1"/>
</dbReference>
<keyword evidence="4" id="KW-0732">Signal</keyword>
<comment type="function">
    <text evidence="2">Destroys radicals which are normally produced within the cells and which are toxic to biological systems.</text>
</comment>
<evidence type="ECO:0000259" key="5">
    <source>
        <dbReference type="Pfam" id="PF00080"/>
    </source>
</evidence>
<keyword evidence="2" id="KW-0186">Copper</keyword>
<evidence type="ECO:0000313" key="7">
    <source>
        <dbReference type="Proteomes" id="UP000050956"/>
    </source>
</evidence>
<evidence type="ECO:0000256" key="4">
    <source>
        <dbReference type="SAM" id="SignalP"/>
    </source>
</evidence>
<keyword evidence="2" id="KW-0560">Oxidoreductase</keyword>
<evidence type="ECO:0000256" key="3">
    <source>
        <dbReference type="SAM" id="MobiDB-lite"/>
    </source>
</evidence>
<dbReference type="InterPro" id="IPR036423">
    <property type="entry name" value="SOD-like_Cu/Zn_dom_sf"/>
</dbReference>
<feature type="domain" description="Superoxide dismutase copper/zinc binding" evidence="5">
    <location>
        <begin position="69"/>
        <end position="200"/>
    </location>
</feature>
<keyword evidence="2" id="KW-0479">Metal-binding</keyword>
<comment type="cofactor">
    <cofactor evidence="2">
        <name>Zn(2+)</name>
        <dbReference type="ChEBI" id="CHEBI:29105"/>
    </cofactor>
    <text evidence="2">Binds 1 zinc ion per subunit.</text>
</comment>
<gene>
    <name evidence="6" type="ORF">ABB30_14125</name>
</gene>
<dbReference type="GO" id="GO:0004784">
    <property type="term" value="F:superoxide dismutase activity"/>
    <property type="evidence" value="ECO:0007669"/>
    <property type="project" value="UniProtKB-EC"/>
</dbReference>
<feature type="chain" id="PRO_5006394707" description="Superoxide dismutase [Cu-Zn]" evidence="4">
    <location>
        <begin position="25"/>
        <end position="204"/>
    </location>
</feature>
<dbReference type="PATRIC" id="fig|336566.3.peg.2392"/>
<dbReference type="Proteomes" id="UP000050956">
    <property type="component" value="Unassembled WGS sequence"/>
</dbReference>
<dbReference type="AlphaFoldDB" id="A0A0R0CX67"/>
<proteinExistence type="inferred from homology"/>
<reference evidence="6 7" key="1">
    <citation type="submission" date="2015-05" db="EMBL/GenBank/DDBJ databases">
        <title>Genome sequencing and analysis of members of genus Stenotrophomonas.</title>
        <authorList>
            <person name="Patil P.P."/>
            <person name="Midha S."/>
            <person name="Patil P.B."/>
        </authorList>
    </citation>
    <scope>NUCLEOTIDE SEQUENCE [LARGE SCALE GENOMIC DNA]</scope>
    <source>
        <strain evidence="6 7">DSM 24757</strain>
    </source>
</reference>
<name>A0A0R0CX67_9GAMM</name>